<evidence type="ECO:0000259" key="9">
    <source>
        <dbReference type="PROSITE" id="PS50929"/>
    </source>
</evidence>
<evidence type="ECO:0000313" key="11">
    <source>
        <dbReference type="Proteomes" id="UP001243757"/>
    </source>
</evidence>
<dbReference type="RefSeq" id="WP_284479689.1">
    <property type="nucleotide sequence ID" value="NZ_JASNJD010000002.1"/>
</dbReference>
<dbReference type="InterPro" id="IPR039421">
    <property type="entry name" value="Type_1_exporter"/>
</dbReference>
<dbReference type="InterPro" id="IPR027417">
    <property type="entry name" value="P-loop_NTPase"/>
</dbReference>
<dbReference type="Gene3D" id="1.20.1560.10">
    <property type="entry name" value="ABC transporter type 1, transmembrane domain"/>
    <property type="match status" value="1"/>
</dbReference>
<keyword evidence="6 7" id="KW-0472">Membrane</keyword>
<evidence type="ECO:0000259" key="8">
    <source>
        <dbReference type="PROSITE" id="PS50893"/>
    </source>
</evidence>
<organism evidence="10 11">
    <name type="scientific">Pseudodonghicola flavimaris</name>
    <dbReference type="NCBI Taxonomy" id="3050036"/>
    <lineage>
        <taxon>Bacteria</taxon>
        <taxon>Pseudomonadati</taxon>
        <taxon>Pseudomonadota</taxon>
        <taxon>Alphaproteobacteria</taxon>
        <taxon>Rhodobacterales</taxon>
        <taxon>Paracoccaceae</taxon>
        <taxon>Pseudodonghicola</taxon>
    </lineage>
</organism>
<dbReference type="InterPro" id="IPR017871">
    <property type="entry name" value="ABC_transporter-like_CS"/>
</dbReference>
<evidence type="ECO:0000313" key="10">
    <source>
        <dbReference type="EMBL" id="MDK3016876.1"/>
    </source>
</evidence>
<evidence type="ECO:0000256" key="5">
    <source>
        <dbReference type="ARBA" id="ARBA00022989"/>
    </source>
</evidence>
<dbReference type="InterPro" id="IPR011527">
    <property type="entry name" value="ABC1_TM_dom"/>
</dbReference>
<dbReference type="Gene3D" id="3.40.50.300">
    <property type="entry name" value="P-loop containing nucleotide triphosphate hydrolases"/>
    <property type="match status" value="1"/>
</dbReference>
<reference evidence="10 11" key="1">
    <citation type="submission" date="2023-05" db="EMBL/GenBank/DDBJ databases">
        <title>Pseudodonghicola sp. nov.</title>
        <authorList>
            <person name="Huang J."/>
        </authorList>
    </citation>
    <scope>NUCLEOTIDE SEQUENCE [LARGE SCALE GENOMIC DNA]</scope>
    <source>
        <strain evidence="10 11">IC7</strain>
    </source>
</reference>
<comment type="subcellular location">
    <subcellularLocation>
        <location evidence="1">Cell membrane</location>
        <topology evidence="1">Multi-pass membrane protein</topology>
    </subcellularLocation>
</comment>
<dbReference type="PANTHER" id="PTHR24221">
    <property type="entry name" value="ATP-BINDING CASSETTE SUB-FAMILY B"/>
    <property type="match status" value="1"/>
</dbReference>
<dbReference type="InterPro" id="IPR036640">
    <property type="entry name" value="ABC1_TM_sf"/>
</dbReference>
<evidence type="ECO:0000256" key="7">
    <source>
        <dbReference type="SAM" id="Phobius"/>
    </source>
</evidence>
<evidence type="ECO:0000256" key="4">
    <source>
        <dbReference type="ARBA" id="ARBA00022840"/>
    </source>
</evidence>
<dbReference type="InterPro" id="IPR003593">
    <property type="entry name" value="AAA+_ATPase"/>
</dbReference>
<protein>
    <submittedName>
        <fullName evidence="10">Thiol reductant ABC exporter subunit CydD</fullName>
    </submittedName>
</protein>
<dbReference type="Pfam" id="PF00664">
    <property type="entry name" value="ABC_membrane"/>
    <property type="match status" value="1"/>
</dbReference>
<comment type="caution">
    <text evidence="10">The sequence shown here is derived from an EMBL/GenBank/DDBJ whole genome shotgun (WGS) entry which is preliminary data.</text>
</comment>
<feature type="transmembrane region" description="Helical" evidence="7">
    <location>
        <begin position="267"/>
        <end position="288"/>
    </location>
</feature>
<feature type="transmembrane region" description="Helical" evidence="7">
    <location>
        <begin position="141"/>
        <end position="174"/>
    </location>
</feature>
<dbReference type="EMBL" id="JASNJD010000002">
    <property type="protein sequence ID" value="MDK3016876.1"/>
    <property type="molecule type" value="Genomic_DNA"/>
</dbReference>
<dbReference type="InterPro" id="IPR003439">
    <property type="entry name" value="ABC_transporter-like_ATP-bd"/>
</dbReference>
<sequence>MPAKPSARDLITDSPKRLLRQSSLWALVSGGLWPLQAGLIAWTVAQWAAGELGPAAWAAAAGFAVLGALRAASDRISARRAFAAADEVIATQRRIFLDREPLRIDRSRSSADLAALLSEKLAMLAPYISRYTPAMSRVRVIPLLFIACTFYVSWIAALILLVAGPLIPVFMALVGMAAKEASEKQMAQIGDMNALLIDRIAALPDIRLLNAADRSRADFADRAEGLRKRTMAVLRVAFLSSTVLELFAAIGVAMVAVYIGFSLLGEVTIGAWATPLTLGEGIFILLLAPEFFQPLRDLASAWHDKASADAVSDELRALAEETRAPVLGLGAVAPRLSGPAELRFDGVSVNRGGACRALPDLRIAAGESVAIRGPSGVGKSTLLDLAAGLLRPDSGTILVAGQPLTDETADAWRARVAFVPQSVHVPDITLRDFLDPHGSGADLDAALERARAGAIVAALPQGLETRLGETGAGVSGGEARRLLLARAFLSGAEVILADEPTADLDRATAAQIIAALGDLRAEGRTVVVASHDAGLCAAMDRVIDLEGRA</sequence>
<evidence type="ECO:0000256" key="2">
    <source>
        <dbReference type="ARBA" id="ARBA00022692"/>
    </source>
</evidence>
<dbReference type="Proteomes" id="UP001243757">
    <property type="component" value="Unassembled WGS sequence"/>
</dbReference>
<dbReference type="NCBIfam" id="TIGR02857">
    <property type="entry name" value="CydD"/>
    <property type="match status" value="1"/>
</dbReference>
<keyword evidence="2 7" id="KW-0812">Transmembrane</keyword>
<feature type="transmembrane region" description="Helical" evidence="7">
    <location>
        <begin position="24"/>
        <end position="49"/>
    </location>
</feature>
<dbReference type="PROSITE" id="PS50893">
    <property type="entry name" value="ABC_TRANSPORTER_2"/>
    <property type="match status" value="1"/>
</dbReference>
<gene>
    <name evidence="10" type="primary">cydD</name>
    <name evidence="10" type="ORF">QO033_04260</name>
</gene>
<dbReference type="SUPFAM" id="SSF52540">
    <property type="entry name" value="P-loop containing nucleoside triphosphate hydrolases"/>
    <property type="match status" value="1"/>
</dbReference>
<evidence type="ECO:0000256" key="6">
    <source>
        <dbReference type="ARBA" id="ARBA00023136"/>
    </source>
</evidence>
<keyword evidence="3" id="KW-0547">Nucleotide-binding</keyword>
<feature type="transmembrane region" description="Helical" evidence="7">
    <location>
        <begin position="236"/>
        <end position="261"/>
    </location>
</feature>
<dbReference type="SUPFAM" id="SSF90123">
    <property type="entry name" value="ABC transporter transmembrane region"/>
    <property type="match status" value="1"/>
</dbReference>
<dbReference type="CDD" id="cd18584">
    <property type="entry name" value="ABC_6TM_AarD_CydD"/>
    <property type="match status" value="1"/>
</dbReference>
<evidence type="ECO:0000256" key="1">
    <source>
        <dbReference type="ARBA" id="ARBA00004651"/>
    </source>
</evidence>
<feature type="domain" description="ABC transmembrane type-1" evidence="9">
    <location>
        <begin position="24"/>
        <end position="307"/>
    </location>
</feature>
<feature type="transmembrane region" description="Helical" evidence="7">
    <location>
        <begin position="55"/>
        <end position="72"/>
    </location>
</feature>
<dbReference type="SMART" id="SM00382">
    <property type="entry name" value="AAA"/>
    <property type="match status" value="1"/>
</dbReference>
<keyword evidence="11" id="KW-1185">Reference proteome</keyword>
<keyword evidence="4" id="KW-0067">ATP-binding</keyword>
<evidence type="ECO:0000256" key="3">
    <source>
        <dbReference type="ARBA" id="ARBA00022741"/>
    </source>
</evidence>
<dbReference type="PROSITE" id="PS00211">
    <property type="entry name" value="ABC_TRANSPORTER_1"/>
    <property type="match status" value="1"/>
</dbReference>
<dbReference type="InterPro" id="IPR014216">
    <property type="entry name" value="ABC_transptr_CydD"/>
</dbReference>
<dbReference type="PANTHER" id="PTHR24221:SF654">
    <property type="entry name" value="ATP-BINDING CASSETTE SUB-FAMILY B MEMBER 6"/>
    <property type="match status" value="1"/>
</dbReference>
<dbReference type="PROSITE" id="PS50929">
    <property type="entry name" value="ABC_TM1F"/>
    <property type="match status" value="1"/>
</dbReference>
<name>A0ABT7EX07_9RHOB</name>
<accession>A0ABT7EX07</accession>
<feature type="domain" description="ABC transporter" evidence="8">
    <location>
        <begin position="342"/>
        <end position="549"/>
    </location>
</feature>
<proteinExistence type="predicted"/>
<keyword evidence="5 7" id="KW-1133">Transmembrane helix</keyword>
<dbReference type="Pfam" id="PF00005">
    <property type="entry name" value="ABC_tran"/>
    <property type="match status" value="1"/>
</dbReference>